<dbReference type="PANTHER" id="PTHR32439:SF9">
    <property type="entry name" value="BLR3264 PROTEIN"/>
    <property type="match status" value="1"/>
</dbReference>
<dbReference type="RefSeq" id="WP_188638731.1">
    <property type="nucleotide sequence ID" value="NZ_BMHM01000002.1"/>
</dbReference>
<feature type="domain" description="Nitrite/Sulfite reductase ferredoxin-like" evidence="8">
    <location>
        <begin position="53"/>
        <end position="110"/>
    </location>
</feature>
<dbReference type="InterPro" id="IPR005117">
    <property type="entry name" value="NiRdtase/SiRdtase_haem-b_fer"/>
</dbReference>
<organism evidence="9 10">
    <name type="scientific">Vreelandella lutescens</name>
    <dbReference type="NCBI Taxonomy" id="1602943"/>
    <lineage>
        <taxon>Bacteria</taxon>
        <taxon>Pseudomonadati</taxon>
        <taxon>Pseudomonadota</taxon>
        <taxon>Gammaproteobacteria</taxon>
        <taxon>Oceanospirillales</taxon>
        <taxon>Halomonadaceae</taxon>
        <taxon>Vreelandella</taxon>
    </lineage>
</organism>
<keyword evidence="5" id="KW-0408">Iron</keyword>
<dbReference type="Pfam" id="PF03460">
    <property type="entry name" value="NIR_SIR_ferr"/>
    <property type="match status" value="2"/>
</dbReference>
<dbReference type="InterPro" id="IPR051329">
    <property type="entry name" value="NIR_SIR_4Fe-4S"/>
</dbReference>
<evidence type="ECO:0000313" key="10">
    <source>
        <dbReference type="Proteomes" id="UP000597301"/>
    </source>
</evidence>
<protein>
    <submittedName>
        <fullName evidence="9">Sulfite reductase</fullName>
    </submittedName>
</protein>
<name>A0ABQ1NX10_9GAMM</name>
<accession>A0ABQ1NX10</accession>
<dbReference type="Proteomes" id="UP000597301">
    <property type="component" value="Unassembled WGS sequence"/>
</dbReference>
<dbReference type="Pfam" id="PF01077">
    <property type="entry name" value="NIR_SIR"/>
    <property type="match status" value="2"/>
</dbReference>
<evidence type="ECO:0000256" key="1">
    <source>
        <dbReference type="ARBA" id="ARBA00022485"/>
    </source>
</evidence>
<dbReference type="InterPro" id="IPR045854">
    <property type="entry name" value="NO2/SO3_Rdtase_4Fe4S_sf"/>
</dbReference>
<dbReference type="Gene3D" id="3.90.480.20">
    <property type="match status" value="2"/>
</dbReference>
<evidence type="ECO:0000256" key="3">
    <source>
        <dbReference type="ARBA" id="ARBA00022723"/>
    </source>
</evidence>
<gene>
    <name evidence="9" type="primary">cysI</name>
    <name evidence="9" type="ORF">GCM10011382_13550</name>
</gene>
<sequence length="551" mass="62416">MYRYDIHDQTLVDERVAQFRDQMERYQAGRLGEEEFRPLRLQNGLYIQKHAPMLRIAIPYGMLAGAQLRALADITRRYDRGYGHFTTRQNLQLNWPALEDVPDILGELAKVQMHAIQTSGNCIRNTTSDQFAGIANDEVEDPRPWCELIRQWSTLHPEFAYLPRKFKIAVSGAAQDRAAIQVHDIGLRLWRDDEGELRIKVLAGGGLGRTPMIADVVREDLPWQHLLTYLEACVRVYNQFGRRDNKFKARIKILVKALGIEEFRRRVDEEWAHLKDGPQTLNQAAVDAAKVHFPEPDRRPVAASATEDFDKLRSENRSFARFVTNNVTDHKVPGYKAVTLSLKRREHAPGDVTADQMEAVANLADRYSFGEVRVTHEQNLVLSDVPVDELEALWKELDALGMANPTVGTLNDIICCPGGDYCGLANAVSIPIAQALQERFEDLDFLYDLGPLDLNISGCMNACGHHHVGHIGILGVDKKGEEYYQISIGGNSTDDASLGKILGPSFFREDVPGVVEKVLEVYVAERHEEERFLDTYRRIGLKPFKERVYAK</sequence>
<feature type="domain" description="Nitrite/sulphite reductase 4Fe-4S" evidence="7">
    <location>
        <begin position="413"/>
        <end position="548"/>
    </location>
</feature>
<dbReference type="PANTHER" id="PTHR32439">
    <property type="entry name" value="FERREDOXIN--NITRITE REDUCTASE, CHLOROPLASTIC"/>
    <property type="match status" value="1"/>
</dbReference>
<proteinExistence type="predicted"/>
<evidence type="ECO:0000256" key="6">
    <source>
        <dbReference type="ARBA" id="ARBA00023014"/>
    </source>
</evidence>
<evidence type="ECO:0000259" key="7">
    <source>
        <dbReference type="Pfam" id="PF01077"/>
    </source>
</evidence>
<reference evidence="10" key="1">
    <citation type="journal article" date="2019" name="Int. J. Syst. Evol. Microbiol.">
        <title>The Global Catalogue of Microorganisms (GCM) 10K type strain sequencing project: providing services to taxonomists for standard genome sequencing and annotation.</title>
        <authorList>
            <consortium name="The Broad Institute Genomics Platform"/>
            <consortium name="The Broad Institute Genome Sequencing Center for Infectious Disease"/>
            <person name="Wu L."/>
            <person name="Ma J."/>
        </authorList>
    </citation>
    <scope>NUCLEOTIDE SEQUENCE [LARGE SCALE GENOMIC DNA]</scope>
    <source>
        <strain evidence="10">CGMCC 1.15122</strain>
    </source>
</reference>
<evidence type="ECO:0000256" key="5">
    <source>
        <dbReference type="ARBA" id="ARBA00023004"/>
    </source>
</evidence>
<keyword evidence="3" id="KW-0479">Metal-binding</keyword>
<evidence type="ECO:0000256" key="2">
    <source>
        <dbReference type="ARBA" id="ARBA00022617"/>
    </source>
</evidence>
<keyword evidence="4" id="KW-0560">Oxidoreductase</keyword>
<dbReference type="SUPFAM" id="SSF56014">
    <property type="entry name" value="Nitrite and sulphite reductase 4Fe-4S domain-like"/>
    <property type="match status" value="2"/>
</dbReference>
<evidence type="ECO:0000256" key="4">
    <source>
        <dbReference type="ARBA" id="ARBA00023002"/>
    </source>
</evidence>
<keyword evidence="1" id="KW-0004">4Fe-4S</keyword>
<keyword evidence="2" id="KW-0349">Heme</keyword>
<dbReference type="Gene3D" id="3.30.413.10">
    <property type="entry name" value="Sulfite Reductase Hemoprotein, domain 1"/>
    <property type="match status" value="2"/>
</dbReference>
<keyword evidence="10" id="KW-1185">Reference proteome</keyword>
<comment type="caution">
    <text evidence="9">The sequence shown here is derived from an EMBL/GenBank/DDBJ whole genome shotgun (WGS) entry which is preliminary data.</text>
</comment>
<feature type="domain" description="Nitrite/Sulfite reductase ferredoxin-like" evidence="8">
    <location>
        <begin position="349"/>
        <end position="399"/>
    </location>
</feature>
<dbReference type="SUPFAM" id="SSF55124">
    <property type="entry name" value="Nitrite/Sulfite reductase N-terminal domain-like"/>
    <property type="match status" value="2"/>
</dbReference>
<dbReference type="InterPro" id="IPR006067">
    <property type="entry name" value="NO2/SO3_Rdtase_4Fe4S_dom"/>
</dbReference>
<dbReference type="InterPro" id="IPR036136">
    <property type="entry name" value="Nit/Sulf_reduc_fer-like_dom_sf"/>
</dbReference>
<dbReference type="EMBL" id="BMHM01000002">
    <property type="protein sequence ID" value="GGC84670.1"/>
    <property type="molecule type" value="Genomic_DNA"/>
</dbReference>
<keyword evidence="6" id="KW-0411">Iron-sulfur</keyword>
<feature type="domain" description="Nitrite/sulphite reductase 4Fe-4S" evidence="7">
    <location>
        <begin position="119"/>
        <end position="273"/>
    </location>
</feature>
<evidence type="ECO:0000259" key="8">
    <source>
        <dbReference type="Pfam" id="PF03460"/>
    </source>
</evidence>
<evidence type="ECO:0000313" key="9">
    <source>
        <dbReference type="EMBL" id="GGC84670.1"/>
    </source>
</evidence>